<evidence type="ECO:0000313" key="1">
    <source>
        <dbReference type="EMBL" id="AZS06400.1"/>
    </source>
</evidence>
<gene>
    <name evidence="1" type="ORF">AAS23_gp87</name>
</gene>
<dbReference type="Proteomes" id="UP000288641">
    <property type="component" value="Segment"/>
</dbReference>
<sequence length="50" mass="5908">MIKYIHYFMVASGHRYREIKHVYTDEDEAMMALRLCGGRVEVVSVIGEFR</sequence>
<evidence type="ECO:0000313" key="2">
    <source>
        <dbReference type="Proteomes" id="UP000288641"/>
    </source>
</evidence>
<organism evidence="1 2">
    <name type="scientific">Pantoea phage vB_PagS_AAS23</name>
    <dbReference type="NCBI Taxonomy" id="2499073"/>
    <lineage>
        <taxon>Viruses</taxon>
        <taxon>Duplodnaviria</taxon>
        <taxon>Heunggongvirae</taxon>
        <taxon>Uroviricota</taxon>
        <taxon>Caudoviricetes</taxon>
        <taxon>Drexlerviridae</taxon>
        <taxon>Sauletekiovirus</taxon>
        <taxon>Sauletekiovirus AAS23</taxon>
    </lineage>
</organism>
<dbReference type="EMBL" id="MK095606">
    <property type="protein sequence ID" value="AZS06400.1"/>
    <property type="molecule type" value="Genomic_DNA"/>
</dbReference>
<accession>A0A3S9U807</accession>
<proteinExistence type="predicted"/>
<keyword evidence="2" id="KW-1185">Reference proteome</keyword>
<protein>
    <submittedName>
        <fullName evidence="1">Uncharacterized protein</fullName>
    </submittedName>
</protein>
<reference evidence="1 2" key="1">
    <citation type="submission" date="2018-10" db="EMBL/GenBank/DDBJ databases">
        <title>Complete genome sequence of Pantoea phage vB_PagS_AAS23.</title>
        <authorList>
            <person name="Truncaite L."/>
            <person name="Simoliuniene M."/>
            <person name="Kazlauskas D."/>
            <person name="Meskys R."/>
            <person name="Simoliunas E."/>
        </authorList>
    </citation>
    <scope>NUCLEOTIDE SEQUENCE [LARGE SCALE GENOMIC DNA]</scope>
    <source>
        <strain evidence="1">AAS23</strain>
    </source>
</reference>
<name>A0A3S9U807_9CAUD</name>